<dbReference type="PANTHER" id="PTHR43369">
    <property type="entry name" value="PHOSPHORIBOSYLGLYCINAMIDE FORMYLTRANSFERASE"/>
    <property type="match status" value="1"/>
</dbReference>
<comment type="pathway">
    <text evidence="1">Purine metabolism; IMP biosynthesis via de novo pathway; N(2)-formyl-N(1)-(5-phospho-D-ribosyl)glycinamide from N(1)-(5-phospho-D-ribosyl)glycinamide (10-formyl THF route): step 1/1.</text>
</comment>
<dbReference type="PANTHER" id="PTHR43369:SF2">
    <property type="entry name" value="PHOSPHORIBOSYLGLYCINAMIDE FORMYLTRANSFERASE"/>
    <property type="match status" value="1"/>
</dbReference>
<proteinExistence type="predicted"/>
<keyword evidence="3 6" id="KW-0808">Transferase</keyword>
<evidence type="ECO:0000256" key="4">
    <source>
        <dbReference type="ARBA" id="ARBA00022755"/>
    </source>
</evidence>
<dbReference type="RefSeq" id="WP_206642916.1">
    <property type="nucleotide sequence ID" value="NZ_CP071247.1"/>
</dbReference>
<dbReference type="EC" id="2.1.2.2" evidence="2"/>
<reference evidence="6 7" key="1">
    <citation type="submission" date="2021-03" db="EMBL/GenBank/DDBJ databases">
        <title>Genome sequencing of Marinobacter sp. LPB0319.</title>
        <authorList>
            <person name="Kim J."/>
        </authorList>
    </citation>
    <scope>NUCLEOTIDE SEQUENCE [LARGE SCALE GENOMIC DNA]</scope>
    <source>
        <strain evidence="6 7">LPB0319</strain>
    </source>
</reference>
<evidence type="ECO:0000313" key="6">
    <source>
        <dbReference type="EMBL" id="QSP93694.1"/>
    </source>
</evidence>
<keyword evidence="4" id="KW-0658">Purine biosynthesis</keyword>
<dbReference type="GO" id="GO:0016740">
    <property type="term" value="F:transferase activity"/>
    <property type="evidence" value="ECO:0007669"/>
    <property type="project" value="UniProtKB-KW"/>
</dbReference>
<dbReference type="InterPro" id="IPR002376">
    <property type="entry name" value="Formyl_transf_N"/>
</dbReference>
<name>A0ABX7MNL2_9GAMM</name>
<accession>A0ABX7MNL2</accession>
<dbReference type="SUPFAM" id="SSF53328">
    <property type="entry name" value="Formyltransferase"/>
    <property type="match status" value="1"/>
</dbReference>
<sequence length="304" mass="34125">MRVVVVVSKDKSDIFFANQLMKALHVVGVVVENQTPEKDQSSLAKKAMKYVGNPPVFLKKVGEVLDRKFIDRHQSYNNPEFALSFGEEDRELIPREGVEVLYTRGVNDINEAENCSWIKHKRPDVIAVCGASIMRDELLAIPTYGVLNLHGGLSQFYRGLFPTDWAIHNGEPECVGATVHFVSPGVDDGDVIYQGRPSISGSDNPNSLYEKVVRLGVRMMIQAISDLEQASCHATALVKKGDLYLNHMFDVQAKRRTWQQIKDGVLADYIAHKSERDQRVKTALINEFQELDSPKPRSDQLSTV</sequence>
<evidence type="ECO:0000313" key="7">
    <source>
        <dbReference type="Proteomes" id="UP000663555"/>
    </source>
</evidence>
<gene>
    <name evidence="6" type="ORF">LPB19_10810</name>
</gene>
<dbReference type="Gene3D" id="3.40.50.170">
    <property type="entry name" value="Formyl transferase, N-terminal domain"/>
    <property type="match status" value="1"/>
</dbReference>
<organism evidence="6 7">
    <name type="scientific">Marinobacter salinisoli</name>
    <dbReference type="NCBI Taxonomy" id="2769486"/>
    <lineage>
        <taxon>Bacteria</taxon>
        <taxon>Pseudomonadati</taxon>
        <taxon>Pseudomonadota</taxon>
        <taxon>Gammaproteobacteria</taxon>
        <taxon>Pseudomonadales</taxon>
        <taxon>Marinobacteraceae</taxon>
        <taxon>Marinobacter</taxon>
    </lineage>
</organism>
<dbReference type="Pfam" id="PF00551">
    <property type="entry name" value="Formyl_trans_N"/>
    <property type="match status" value="1"/>
</dbReference>
<evidence type="ECO:0000256" key="3">
    <source>
        <dbReference type="ARBA" id="ARBA00022679"/>
    </source>
</evidence>
<dbReference type="EMBL" id="CP071247">
    <property type="protein sequence ID" value="QSP93694.1"/>
    <property type="molecule type" value="Genomic_DNA"/>
</dbReference>
<feature type="domain" description="Formyl transferase N-terminal" evidence="5">
    <location>
        <begin position="107"/>
        <end position="224"/>
    </location>
</feature>
<evidence type="ECO:0000256" key="1">
    <source>
        <dbReference type="ARBA" id="ARBA00005054"/>
    </source>
</evidence>
<evidence type="ECO:0000259" key="5">
    <source>
        <dbReference type="Pfam" id="PF00551"/>
    </source>
</evidence>
<dbReference type="InterPro" id="IPR036477">
    <property type="entry name" value="Formyl_transf_N_sf"/>
</dbReference>
<protein>
    <recommendedName>
        <fullName evidence="2">phosphoribosylglycinamide formyltransferase 1</fullName>
        <ecNumber evidence="2">2.1.2.2</ecNumber>
    </recommendedName>
</protein>
<dbReference type="CDD" id="cd08653">
    <property type="entry name" value="FMT_core_like_3"/>
    <property type="match status" value="1"/>
</dbReference>
<dbReference type="Proteomes" id="UP000663555">
    <property type="component" value="Chromosome"/>
</dbReference>
<keyword evidence="7" id="KW-1185">Reference proteome</keyword>
<evidence type="ECO:0000256" key="2">
    <source>
        <dbReference type="ARBA" id="ARBA00012254"/>
    </source>
</evidence>